<evidence type="ECO:0008006" key="4">
    <source>
        <dbReference type="Google" id="ProtNLM"/>
    </source>
</evidence>
<protein>
    <recommendedName>
        <fullName evidence="4">Phage shock protein B</fullName>
    </recommendedName>
</protein>
<feature type="transmembrane region" description="Helical" evidence="1">
    <location>
        <begin position="6"/>
        <end position="32"/>
    </location>
</feature>
<keyword evidence="1" id="KW-1133">Transmembrane helix</keyword>
<keyword evidence="1" id="KW-0472">Membrane</keyword>
<evidence type="ECO:0000256" key="1">
    <source>
        <dbReference type="SAM" id="Phobius"/>
    </source>
</evidence>
<organism evidence="2 3">
    <name type="scientific">Rheinheimera marina</name>
    <dbReference type="NCBI Taxonomy" id="1774958"/>
    <lineage>
        <taxon>Bacteria</taxon>
        <taxon>Pseudomonadati</taxon>
        <taxon>Pseudomonadota</taxon>
        <taxon>Gammaproteobacteria</taxon>
        <taxon>Chromatiales</taxon>
        <taxon>Chromatiaceae</taxon>
        <taxon>Rheinheimera</taxon>
    </lineage>
</organism>
<keyword evidence="3" id="KW-1185">Reference proteome</keyword>
<reference evidence="3" key="1">
    <citation type="journal article" date="2019" name="Int. J. Syst. Evol. Microbiol.">
        <title>The Global Catalogue of Microorganisms (GCM) 10K type strain sequencing project: providing services to taxonomists for standard genome sequencing and annotation.</title>
        <authorList>
            <consortium name="The Broad Institute Genomics Platform"/>
            <consortium name="The Broad Institute Genome Sequencing Center for Infectious Disease"/>
            <person name="Wu L."/>
            <person name="Ma J."/>
        </authorList>
    </citation>
    <scope>NUCLEOTIDE SEQUENCE [LARGE SCALE GENOMIC DNA]</scope>
    <source>
        <strain evidence="3">DT28</strain>
    </source>
</reference>
<dbReference type="Proteomes" id="UP001595962">
    <property type="component" value="Unassembled WGS sequence"/>
</dbReference>
<evidence type="ECO:0000313" key="2">
    <source>
        <dbReference type="EMBL" id="MFC4654376.1"/>
    </source>
</evidence>
<proteinExistence type="predicted"/>
<accession>A0ABV9JJ16</accession>
<evidence type="ECO:0000313" key="3">
    <source>
        <dbReference type="Proteomes" id="UP001595962"/>
    </source>
</evidence>
<name>A0ABV9JJ16_9GAMM</name>
<dbReference type="EMBL" id="JBHSGB010000005">
    <property type="protein sequence ID" value="MFC4654376.1"/>
    <property type="molecule type" value="Genomic_DNA"/>
</dbReference>
<dbReference type="RefSeq" id="WP_377332241.1">
    <property type="nucleotide sequence ID" value="NZ_JBHSGB010000005.1"/>
</dbReference>
<gene>
    <name evidence="2" type="ORF">ACFO3I_04960</name>
</gene>
<sequence length="87" mass="10028">MELINWLMVIIGFLSLVVAVMVPLISHLYGVVHTTSSELSKHQTHVAENYSTKIEVEKLAYRIERQMRDGFDNLKDLLTNRREKDAA</sequence>
<keyword evidence="1" id="KW-0812">Transmembrane</keyword>
<comment type="caution">
    <text evidence="2">The sequence shown here is derived from an EMBL/GenBank/DDBJ whole genome shotgun (WGS) entry which is preliminary data.</text>
</comment>